<dbReference type="Gene3D" id="3.40.190.10">
    <property type="entry name" value="Periplasmic binding protein-like II"/>
    <property type="match status" value="2"/>
</dbReference>
<dbReference type="InterPro" id="IPR036388">
    <property type="entry name" value="WH-like_DNA-bd_sf"/>
</dbReference>
<reference evidence="6" key="1">
    <citation type="submission" date="2021-11" db="EMBL/GenBank/DDBJ databases">
        <title>Draft genome sequence of Alcaligenes endophyticus type strain CCUG 75668T.</title>
        <authorList>
            <person name="Salva-Serra F."/>
            <person name="Duran R.E."/>
            <person name="Seeger M."/>
            <person name="Moore E.R.B."/>
            <person name="Jaen-Luchoro D."/>
        </authorList>
    </citation>
    <scope>NUCLEOTIDE SEQUENCE</scope>
    <source>
        <strain evidence="6">CCUG 75668</strain>
    </source>
</reference>
<dbReference type="SUPFAM" id="SSF53850">
    <property type="entry name" value="Periplasmic binding protein-like II"/>
    <property type="match status" value="1"/>
</dbReference>
<dbReference type="PANTHER" id="PTHR30346:SF0">
    <property type="entry name" value="HCA OPERON TRANSCRIPTIONAL ACTIVATOR HCAR"/>
    <property type="match status" value="1"/>
</dbReference>
<dbReference type="Pfam" id="PF03466">
    <property type="entry name" value="LysR_substrate"/>
    <property type="match status" value="1"/>
</dbReference>
<evidence type="ECO:0000256" key="4">
    <source>
        <dbReference type="ARBA" id="ARBA00023163"/>
    </source>
</evidence>
<dbReference type="Gene3D" id="1.10.10.10">
    <property type="entry name" value="Winged helix-like DNA-binding domain superfamily/Winged helix DNA-binding domain"/>
    <property type="match status" value="1"/>
</dbReference>
<dbReference type="Pfam" id="PF00126">
    <property type="entry name" value="HTH_1"/>
    <property type="match status" value="1"/>
</dbReference>
<dbReference type="InterPro" id="IPR005119">
    <property type="entry name" value="LysR_subst-bd"/>
</dbReference>
<evidence type="ECO:0000256" key="2">
    <source>
        <dbReference type="ARBA" id="ARBA00023015"/>
    </source>
</evidence>
<dbReference type="Proteomes" id="UP001168613">
    <property type="component" value="Unassembled WGS sequence"/>
</dbReference>
<accession>A0ABT8ELW8</accession>
<protein>
    <submittedName>
        <fullName evidence="6">LysR family transcriptional regulator</fullName>
    </submittedName>
</protein>
<organism evidence="6 7">
    <name type="scientific">Alcaligenes endophyticus</name>
    <dbReference type="NCBI Taxonomy" id="1929088"/>
    <lineage>
        <taxon>Bacteria</taxon>
        <taxon>Pseudomonadati</taxon>
        <taxon>Pseudomonadota</taxon>
        <taxon>Betaproteobacteria</taxon>
        <taxon>Burkholderiales</taxon>
        <taxon>Alcaligenaceae</taxon>
        <taxon>Alcaligenes</taxon>
    </lineage>
</organism>
<name>A0ABT8ELW8_9BURK</name>
<evidence type="ECO:0000313" key="6">
    <source>
        <dbReference type="EMBL" id="MDN4122296.1"/>
    </source>
</evidence>
<proteinExistence type="inferred from homology"/>
<dbReference type="CDD" id="cd08414">
    <property type="entry name" value="PBP2_LTTR_aromatics_like"/>
    <property type="match status" value="1"/>
</dbReference>
<gene>
    <name evidence="6" type="ORF">LMS43_13460</name>
</gene>
<sequence length="294" mass="33447">MLDSRLSEMFMVLAEELHFGRAAQRLFMTQPPLSQNIRRLEEQLGATLFERSTRSVRLTAAGQELQRRLRFLAMEHAHTVQAVQQIHRGQAGVLRLALTPSSAYAEVSRLLYSFRQQYPHVLLQVLEFNSRDMPAALYDGQFDIGFIRPSFADADMNPELVSTEPMRFVVRHDDTRALTYEQGISLEQVFSYELLSYSRENSRYFCQLVNSMAARSGREPKFAQESLIPTILTLVEAGIAPALVPASLARLRKDTLTYLPLLDADEFQAQIMSVYLSDNHNPAIPHFLAILRGQ</sequence>
<dbReference type="PROSITE" id="PS50931">
    <property type="entry name" value="HTH_LYSR"/>
    <property type="match status" value="1"/>
</dbReference>
<evidence type="ECO:0000256" key="3">
    <source>
        <dbReference type="ARBA" id="ARBA00023125"/>
    </source>
</evidence>
<dbReference type="SUPFAM" id="SSF46785">
    <property type="entry name" value="Winged helix' DNA-binding domain"/>
    <property type="match status" value="1"/>
</dbReference>
<evidence type="ECO:0000313" key="7">
    <source>
        <dbReference type="Proteomes" id="UP001168613"/>
    </source>
</evidence>
<keyword evidence="4" id="KW-0804">Transcription</keyword>
<keyword evidence="3" id="KW-0238">DNA-binding</keyword>
<dbReference type="InterPro" id="IPR000847">
    <property type="entry name" value="LysR_HTH_N"/>
</dbReference>
<dbReference type="RefSeq" id="WP_266123479.1">
    <property type="nucleotide sequence ID" value="NZ_JAJHNU010000004.1"/>
</dbReference>
<comment type="caution">
    <text evidence="6">The sequence shown here is derived from an EMBL/GenBank/DDBJ whole genome shotgun (WGS) entry which is preliminary data.</text>
</comment>
<dbReference type="PRINTS" id="PR00039">
    <property type="entry name" value="HTHLYSR"/>
</dbReference>
<feature type="domain" description="HTH lysR-type" evidence="5">
    <location>
        <begin position="2"/>
        <end position="59"/>
    </location>
</feature>
<keyword evidence="2" id="KW-0805">Transcription regulation</keyword>
<dbReference type="EMBL" id="JAJHNU010000004">
    <property type="protein sequence ID" value="MDN4122296.1"/>
    <property type="molecule type" value="Genomic_DNA"/>
</dbReference>
<evidence type="ECO:0000259" key="5">
    <source>
        <dbReference type="PROSITE" id="PS50931"/>
    </source>
</evidence>
<keyword evidence="7" id="KW-1185">Reference proteome</keyword>
<evidence type="ECO:0000256" key="1">
    <source>
        <dbReference type="ARBA" id="ARBA00009437"/>
    </source>
</evidence>
<dbReference type="InterPro" id="IPR036390">
    <property type="entry name" value="WH_DNA-bd_sf"/>
</dbReference>
<comment type="similarity">
    <text evidence="1">Belongs to the LysR transcriptional regulatory family.</text>
</comment>
<dbReference type="PANTHER" id="PTHR30346">
    <property type="entry name" value="TRANSCRIPTIONAL DUAL REGULATOR HCAR-RELATED"/>
    <property type="match status" value="1"/>
</dbReference>